<dbReference type="Proteomes" id="UP001465153">
    <property type="component" value="Unassembled WGS sequence"/>
</dbReference>
<organism evidence="1 2">
    <name type="scientific">Sessilibacter corallicola</name>
    <dbReference type="NCBI Taxonomy" id="2904075"/>
    <lineage>
        <taxon>Bacteria</taxon>
        <taxon>Pseudomonadati</taxon>
        <taxon>Pseudomonadota</taxon>
        <taxon>Gammaproteobacteria</taxon>
        <taxon>Cellvibrionales</taxon>
        <taxon>Cellvibrionaceae</taxon>
        <taxon>Sessilibacter</taxon>
    </lineage>
</organism>
<sequence>MAFYRYLVMAQLNVLIAALKKQLKASGMTYADIGSALELSEASIKRMFAQGHFTLARMESILQLIGLEFTDLLDLVQRESHQIEQLNLEQEAQIAADLELLVIAVSVIHGFSYDELRTYYNLSEHQLIQKLAALDRLKLIDLLPGNRIKLKIAPNFRWQSNGPIQQFFLQKVQRDFFNSNFDQTTDKLLVLNGLCSSATNQDIQDKMQEFVNKISELNKADGKLPLGEKNGTTLVVALRQWQYETFSGFVREEFRK</sequence>
<comment type="caution">
    <text evidence="1">The sequence shown here is derived from an EMBL/GenBank/DDBJ whole genome shotgun (WGS) entry which is preliminary data.</text>
</comment>
<name>A0ABQ0A958_9GAMM</name>
<dbReference type="SUPFAM" id="SSF47413">
    <property type="entry name" value="lambda repressor-like DNA-binding domains"/>
    <property type="match status" value="1"/>
</dbReference>
<reference evidence="1 2" key="1">
    <citation type="submission" date="2024-04" db="EMBL/GenBank/DDBJ databases">
        <title>Draft genome sequence of Sessilibacter corallicola NBRC 116591.</title>
        <authorList>
            <person name="Miyakawa T."/>
            <person name="Kusuya Y."/>
            <person name="Miura T."/>
        </authorList>
    </citation>
    <scope>NUCLEOTIDE SEQUENCE [LARGE SCALE GENOMIC DNA]</scope>
    <source>
        <strain evidence="1 2">KU-00831-HH</strain>
    </source>
</reference>
<evidence type="ECO:0000313" key="2">
    <source>
        <dbReference type="Proteomes" id="UP001465153"/>
    </source>
</evidence>
<dbReference type="InterPro" id="IPR010982">
    <property type="entry name" value="Lambda_DNA-bd_dom_sf"/>
</dbReference>
<evidence type="ECO:0008006" key="3">
    <source>
        <dbReference type="Google" id="ProtNLM"/>
    </source>
</evidence>
<gene>
    <name evidence="1" type="ORF">NBRC116591_18940</name>
</gene>
<accession>A0ABQ0A958</accession>
<protein>
    <recommendedName>
        <fullName evidence="3">Cro/C1-type helix-turn-helix DNA-binding protein</fullName>
    </recommendedName>
</protein>
<proteinExistence type="predicted"/>
<dbReference type="EMBL" id="BAABWN010000005">
    <property type="protein sequence ID" value="GAA6168083.1"/>
    <property type="molecule type" value="Genomic_DNA"/>
</dbReference>
<evidence type="ECO:0000313" key="1">
    <source>
        <dbReference type="EMBL" id="GAA6168083.1"/>
    </source>
</evidence>
<keyword evidence="2" id="KW-1185">Reference proteome</keyword>